<evidence type="ECO:0000313" key="2">
    <source>
        <dbReference type="Proteomes" id="UP001162992"/>
    </source>
</evidence>
<reference evidence="2" key="1">
    <citation type="journal article" date="2024" name="Proc. Natl. Acad. Sci. U.S.A.">
        <title>Extraordinary preservation of gene collinearity over three hundred million years revealed in homosporous lycophytes.</title>
        <authorList>
            <person name="Li C."/>
            <person name="Wickell D."/>
            <person name="Kuo L.Y."/>
            <person name="Chen X."/>
            <person name="Nie B."/>
            <person name="Liao X."/>
            <person name="Peng D."/>
            <person name="Ji J."/>
            <person name="Jenkins J."/>
            <person name="Williams M."/>
            <person name="Shu S."/>
            <person name="Plott C."/>
            <person name="Barry K."/>
            <person name="Rajasekar S."/>
            <person name="Grimwood J."/>
            <person name="Han X."/>
            <person name="Sun S."/>
            <person name="Hou Z."/>
            <person name="He W."/>
            <person name="Dai G."/>
            <person name="Sun C."/>
            <person name="Schmutz J."/>
            <person name="Leebens-Mack J.H."/>
            <person name="Li F.W."/>
            <person name="Wang L."/>
        </authorList>
    </citation>
    <scope>NUCLEOTIDE SEQUENCE [LARGE SCALE GENOMIC DNA]</scope>
    <source>
        <strain evidence="2">cv. PW_Plant_1</strain>
    </source>
</reference>
<protein>
    <submittedName>
        <fullName evidence="1">Uncharacterized protein</fullName>
    </submittedName>
</protein>
<evidence type="ECO:0000313" key="1">
    <source>
        <dbReference type="EMBL" id="KAJ7569290.1"/>
    </source>
</evidence>
<accession>A0ACC2ESB6</accession>
<proteinExistence type="predicted"/>
<dbReference type="EMBL" id="CM055092">
    <property type="protein sequence ID" value="KAJ7569290.1"/>
    <property type="molecule type" value="Genomic_DNA"/>
</dbReference>
<name>A0ACC2ESB6_DIPCM</name>
<keyword evidence="2" id="KW-1185">Reference proteome</keyword>
<dbReference type="Proteomes" id="UP001162992">
    <property type="component" value="Chromosome 1"/>
</dbReference>
<comment type="caution">
    <text evidence="1">The sequence shown here is derived from an EMBL/GenBank/DDBJ whole genome shotgun (WGS) entry which is preliminary data.</text>
</comment>
<sequence>MAVDVAFADSSKAPNSAISLKKYNRKDVMAHSTPEDFWLVIDGKVYDVTQWVPKHPGGSLIYVRAGHDCTYMFNS</sequence>
<gene>
    <name evidence="1" type="ORF">O6H91_01G070500</name>
</gene>
<organism evidence="1 2">
    <name type="scientific">Diphasiastrum complanatum</name>
    <name type="common">Issler's clubmoss</name>
    <name type="synonym">Lycopodium complanatum</name>
    <dbReference type="NCBI Taxonomy" id="34168"/>
    <lineage>
        <taxon>Eukaryota</taxon>
        <taxon>Viridiplantae</taxon>
        <taxon>Streptophyta</taxon>
        <taxon>Embryophyta</taxon>
        <taxon>Tracheophyta</taxon>
        <taxon>Lycopodiopsida</taxon>
        <taxon>Lycopodiales</taxon>
        <taxon>Lycopodiaceae</taxon>
        <taxon>Lycopodioideae</taxon>
        <taxon>Diphasiastrum</taxon>
    </lineage>
</organism>